<dbReference type="Proteomes" id="UP000011115">
    <property type="component" value="Unassembled WGS sequence"/>
</dbReference>
<feature type="compositionally biased region" description="Basic residues" evidence="1">
    <location>
        <begin position="76"/>
        <end position="92"/>
    </location>
</feature>
<dbReference type="EnsemblPlants" id="PGSC0003DMT400087659">
    <property type="protein sequence ID" value="PGSC0003DMT400087659"/>
    <property type="gene ID" value="PGSC0003DMG400037230"/>
</dbReference>
<proteinExistence type="predicted"/>
<dbReference type="PaxDb" id="4113-PGSC0003DMT400087659"/>
<protein>
    <submittedName>
        <fullName evidence="2">'chromo' domain containing protein</fullName>
    </submittedName>
</protein>
<dbReference type="InParanoid" id="M1DEA0"/>
<organism evidence="2 3">
    <name type="scientific">Solanum tuberosum</name>
    <name type="common">Potato</name>
    <dbReference type="NCBI Taxonomy" id="4113"/>
    <lineage>
        <taxon>Eukaryota</taxon>
        <taxon>Viridiplantae</taxon>
        <taxon>Streptophyta</taxon>
        <taxon>Embryophyta</taxon>
        <taxon>Tracheophyta</taxon>
        <taxon>Spermatophyta</taxon>
        <taxon>Magnoliopsida</taxon>
        <taxon>eudicotyledons</taxon>
        <taxon>Gunneridae</taxon>
        <taxon>Pentapetalae</taxon>
        <taxon>asterids</taxon>
        <taxon>lamiids</taxon>
        <taxon>Solanales</taxon>
        <taxon>Solanaceae</taxon>
        <taxon>Solanoideae</taxon>
        <taxon>Solaneae</taxon>
        <taxon>Solanum</taxon>
    </lineage>
</organism>
<dbReference type="HOGENOM" id="CLU_120707_0_0_1"/>
<dbReference type="AlphaFoldDB" id="M1DEA0"/>
<name>M1DEA0_SOLTU</name>
<reference evidence="2" key="2">
    <citation type="submission" date="2015-06" db="UniProtKB">
        <authorList>
            <consortium name="EnsemblPlants"/>
        </authorList>
    </citation>
    <scope>IDENTIFICATION</scope>
    <source>
        <strain evidence="2">DM1-3 516 R44</strain>
    </source>
</reference>
<feature type="region of interest" description="Disordered" evidence="1">
    <location>
        <begin position="188"/>
        <end position="226"/>
    </location>
</feature>
<sequence length="226" mass="25314">MLVSTPNYIPRTSETTPEREESSFLGDSSFVRGVVFRHTNWDRLPRTNINIKTGVTIRHANLEWVPRTAEESAARGRGRGRSTRRARGRGRGRGAPTRDGAPVENAPKNEAPHAHHEEVEENIEVENEENVRHEEEVHVETTCIPLLDLVLAQQIMSFLKGLVGLRVLLFVQATQAPANLPIAIIVPRPRTSGTNPKREESSFLGDSSFVRGHRQAATDRPRLEDQ</sequence>
<feature type="compositionally biased region" description="Basic and acidic residues" evidence="1">
    <location>
        <begin position="216"/>
        <end position="226"/>
    </location>
</feature>
<feature type="region of interest" description="Disordered" evidence="1">
    <location>
        <begin position="68"/>
        <end position="118"/>
    </location>
</feature>
<keyword evidence="3" id="KW-1185">Reference proteome</keyword>
<evidence type="ECO:0000256" key="1">
    <source>
        <dbReference type="SAM" id="MobiDB-lite"/>
    </source>
</evidence>
<evidence type="ECO:0000313" key="2">
    <source>
        <dbReference type="EnsemblPlants" id="PGSC0003DMT400087659"/>
    </source>
</evidence>
<accession>M1DEA0</accession>
<evidence type="ECO:0000313" key="3">
    <source>
        <dbReference type="Proteomes" id="UP000011115"/>
    </source>
</evidence>
<feature type="region of interest" description="Disordered" evidence="1">
    <location>
        <begin position="1"/>
        <end position="24"/>
    </location>
</feature>
<reference evidence="3" key="1">
    <citation type="journal article" date="2011" name="Nature">
        <title>Genome sequence and analysis of the tuber crop potato.</title>
        <authorList>
            <consortium name="The Potato Genome Sequencing Consortium"/>
        </authorList>
    </citation>
    <scope>NUCLEOTIDE SEQUENCE [LARGE SCALE GENOMIC DNA]</scope>
    <source>
        <strain evidence="3">cv. DM1-3 516 R44</strain>
    </source>
</reference>
<dbReference type="Gramene" id="PGSC0003DMT400087659">
    <property type="protein sequence ID" value="PGSC0003DMT400087659"/>
    <property type="gene ID" value="PGSC0003DMG400037230"/>
</dbReference>